<sequence>MKTCSSTLHLSPRSNRHPPTNFHPERAPLLQPRDRTLAQPPRRNKKLHPLLHARQARHTRARHLVLVRIARLDETRHGARVRLVREGIGLLHGVDLVPVDGVARVLRGRDGVLDQPPFPRRLAEPQRRARQHEVAVQQAGAHVRGVVGDALCGASRRVQCFRAGEVGGGQVREEALEPEMEGRGGSVEPLAAAAAAAAAARPRAPEARGHKVLPLVEVVARQHGGGVQRPPAPHHLAQRPGEERIVDDGAPGERAGGVLPTGGDGERARPERLHVRPLQTSDLIRCVGATHVARDPPEHGLAILAVVPRRLGPKRRARHGPPEQLPPPIPRRYRLRHHAPSPRALAPDGNLAPIPPKRVDVLLDPLQRRPLIQQPRIQIHIPPAPHLPPGEEPEDVGAIVGVDDHVVILLARVQHGEPWRRDGELSGPADEPAAVEGQQHGSQRLAPRPRPRIHPQVQAVLGAVDAPLRAHVEAAVRRVDGAVADGERRLRRPEPVLAPRRGAEGDPPVVGEVVGGRRGAEERDVVEGYQGGWRGCWLRGGDGGCGGVGEESYEALAE</sequence>
<organism evidence="2 3">
    <name type="scientific">Epicoccum nigrum</name>
    <name type="common">Soil fungus</name>
    <name type="synonym">Epicoccum purpurascens</name>
    <dbReference type="NCBI Taxonomy" id="105696"/>
    <lineage>
        <taxon>Eukaryota</taxon>
        <taxon>Fungi</taxon>
        <taxon>Dikarya</taxon>
        <taxon>Ascomycota</taxon>
        <taxon>Pezizomycotina</taxon>
        <taxon>Dothideomycetes</taxon>
        <taxon>Pleosporomycetidae</taxon>
        <taxon>Pleosporales</taxon>
        <taxon>Pleosporineae</taxon>
        <taxon>Didymellaceae</taxon>
        <taxon>Epicoccum</taxon>
    </lineage>
</organism>
<feature type="region of interest" description="Disordered" evidence="1">
    <location>
        <begin position="313"/>
        <end position="332"/>
    </location>
</feature>
<gene>
    <name evidence="2" type="ORF">B5807_10838</name>
</gene>
<dbReference type="Proteomes" id="UP000193240">
    <property type="component" value="Unassembled WGS sequence"/>
</dbReference>
<feature type="compositionally biased region" description="Polar residues" evidence="1">
    <location>
        <begin position="1"/>
        <end position="13"/>
    </location>
</feature>
<dbReference type="EMBL" id="KZ107857">
    <property type="protein sequence ID" value="OSS44409.1"/>
    <property type="molecule type" value="Genomic_DNA"/>
</dbReference>
<feature type="region of interest" description="Disordered" evidence="1">
    <location>
        <begin position="1"/>
        <end position="48"/>
    </location>
</feature>
<proteinExistence type="predicted"/>
<accession>A0A1Y2LLB4</accession>
<evidence type="ECO:0000313" key="3">
    <source>
        <dbReference type="Proteomes" id="UP000193240"/>
    </source>
</evidence>
<feature type="region of interest" description="Disordered" evidence="1">
    <location>
        <begin position="224"/>
        <end position="268"/>
    </location>
</feature>
<evidence type="ECO:0000313" key="2">
    <source>
        <dbReference type="EMBL" id="OSS44409.1"/>
    </source>
</evidence>
<feature type="region of interest" description="Disordered" evidence="1">
    <location>
        <begin position="419"/>
        <end position="451"/>
    </location>
</feature>
<name>A0A1Y2LLB4_EPING</name>
<dbReference type="AlphaFoldDB" id="A0A1Y2LLB4"/>
<dbReference type="InParanoid" id="A0A1Y2LLB4"/>
<evidence type="ECO:0000256" key="1">
    <source>
        <dbReference type="SAM" id="MobiDB-lite"/>
    </source>
</evidence>
<protein>
    <submittedName>
        <fullName evidence="2">Uncharacterized protein</fullName>
    </submittedName>
</protein>
<keyword evidence="3" id="KW-1185">Reference proteome</keyword>
<reference evidence="2 3" key="1">
    <citation type="journal article" date="2017" name="Genome Announc.">
        <title>Genome sequence of the saprophytic ascomycete Epicoccum nigrum ICMP 19927 strain isolated from New Zealand.</title>
        <authorList>
            <person name="Fokin M."/>
            <person name="Fleetwood D."/>
            <person name="Weir B.S."/>
            <person name="Villas-Boas S.G."/>
        </authorList>
    </citation>
    <scope>NUCLEOTIDE SEQUENCE [LARGE SCALE GENOMIC DNA]</scope>
    <source>
        <strain evidence="2 3">ICMP 19927</strain>
    </source>
</reference>